<keyword evidence="1" id="KW-1133">Transmembrane helix</keyword>
<evidence type="ECO:0000313" key="4">
    <source>
        <dbReference type="RefSeq" id="XP_018326778.1"/>
    </source>
</evidence>
<evidence type="ECO:0000256" key="1">
    <source>
        <dbReference type="SAM" id="Phobius"/>
    </source>
</evidence>
<dbReference type="Proteomes" id="UP000192223">
    <property type="component" value="Unplaced"/>
</dbReference>
<dbReference type="Pfam" id="PF01757">
    <property type="entry name" value="Acyl_transf_3"/>
    <property type="match status" value="1"/>
</dbReference>
<dbReference type="AlphaFoldDB" id="A0A1W4X317"/>
<dbReference type="InterPro" id="IPR052728">
    <property type="entry name" value="O2_lipid_transport_reg"/>
</dbReference>
<evidence type="ECO:0000313" key="3">
    <source>
        <dbReference type="Proteomes" id="UP000192223"/>
    </source>
</evidence>
<feature type="transmembrane region" description="Helical" evidence="1">
    <location>
        <begin position="30"/>
        <end position="51"/>
    </location>
</feature>
<dbReference type="InterPro" id="IPR002656">
    <property type="entry name" value="Acyl_transf_3_dom"/>
</dbReference>
<dbReference type="GO" id="GO:0016747">
    <property type="term" value="F:acyltransferase activity, transferring groups other than amino-acyl groups"/>
    <property type="evidence" value="ECO:0007669"/>
    <property type="project" value="InterPro"/>
</dbReference>
<name>A0A1W4X317_AGRPL</name>
<sequence length="464" mass="53245">MSFSLIRNIKKIFSYKKQQDKLECIHGLKVYSMALIIMGHRIMFFIGVPSINTNYAESFYNNVETMVLLNGPIIVDTFFSISGFLAAYLILQKRDEKSKNSNFIFLYIHRLIRLTPVYALIVAFYCTIFVKLGNGPLWEERIGVEQERCISSWWANLLYLNNYINTDKICMFQSWYITCDMHLFLLTPFIVWVLRKSTKIGFVLLGCLISMSILSTFLTTFFGKLDGILLLYINTLKDPTVDQTFKNIYIPTHTRASPYLVGIGTGYLLHRIQKSDYKLSKRVVYIGWFICILTMEAIVYSAYIFYIPSRPYDPHTAAVYSAFHHFFWSICISWFILAISTGHGTLIDPLLSWRPLNSLSKITYTAFLCHGGIQLYTAASLRTPMTCGVFNLIWYSLGDIALTFTGALVLTTFFESPVIGLEKLLLGSNTKKREPWQKNVELKIDSKTANDDVTPISFIHVNSV</sequence>
<dbReference type="KEGG" id="apln:108738051"/>
<dbReference type="PANTHER" id="PTHR11161">
    <property type="entry name" value="O-ACYLTRANSFERASE"/>
    <property type="match status" value="1"/>
</dbReference>
<gene>
    <name evidence="4" type="primary">LOC108738051</name>
</gene>
<dbReference type="GeneID" id="108738051"/>
<evidence type="ECO:0000259" key="2">
    <source>
        <dbReference type="Pfam" id="PF01757"/>
    </source>
</evidence>
<proteinExistence type="predicted"/>
<keyword evidence="1" id="KW-0472">Membrane</keyword>
<dbReference type="PANTHER" id="PTHR11161:SF71">
    <property type="entry name" value="NOSE RESISTANT-TO-FLUOXETINE PROTEIN N-TERMINAL DOMAIN-CONTAINING PROTEIN"/>
    <property type="match status" value="1"/>
</dbReference>
<feature type="transmembrane region" description="Helical" evidence="1">
    <location>
        <begin position="201"/>
        <end position="222"/>
    </location>
</feature>
<dbReference type="RefSeq" id="XP_018326778.1">
    <property type="nucleotide sequence ID" value="XM_018471276.1"/>
</dbReference>
<feature type="transmembrane region" description="Helical" evidence="1">
    <location>
        <begin position="393"/>
        <end position="414"/>
    </location>
</feature>
<dbReference type="InParanoid" id="A0A1W4X317"/>
<feature type="transmembrane region" description="Helical" evidence="1">
    <location>
        <begin position="326"/>
        <end position="350"/>
    </location>
</feature>
<feature type="transmembrane region" description="Helical" evidence="1">
    <location>
        <begin position="111"/>
        <end position="130"/>
    </location>
</feature>
<keyword evidence="3" id="KW-1185">Reference proteome</keyword>
<accession>A0A1W4X317</accession>
<feature type="transmembrane region" description="Helical" evidence="1">
    <location>
        <begin position="71"/>
        <end position="91"/>
    </location>
</feature>
<feature type="domain" description="Acyltransferase 3" evidence="2">
    <location>
        <begin position="24"/>
        <end position="411"/>
    </location>
</feature>
<feature type="transmembrane region" description="Helical" evidence="1">
    <location>
        <begin position="256"/>
        <end position="272"/>
    </location>
</feature>
<dbReference type="OrthoDB" id="10006435at2759"/>
<organism evidence="3 4">
    <name type="scientific">Agrilus planipennis</name>
    <name type="common">Emerald ash borer</name>
    <name type="synonym">Agrilus marcopoli</name>
    <dbReference type="NCBI Taxonomy" id="224129"/>
    <lineage>
        <taxon>Eukaryota</taxon>
        <taxon>Metazoa</taxon>
        <taxon>Ecdysozoa</taxon>
        <taxon>Arthropoda</taxon>
        <taxon>Hexapoda</taxon>
        <taxon>Insecta</taxon>
        <taxon>Pterygota</taxon>
        <taxon>Neoptera</taxon>
        <taxon>Endopterygota</taxon>
        <taxon>Coleoptera</taxon>
        <taxon>Polyphaga</taxon>
        <taxon>Elateriformia</taxon>
        <taxon>Buprestoidea</taxon>
        <taxon>Buprestidae</taxon>
        <taxon>Agrilinae</taxon>
        <taxon>Agrilus</taxon>
    </lineage>
</organism>
<feature type="transmembrane region" description="Helical" evidence="1">
    <location>
        <begin position="175"/>
        <end position="194"/>
    </location>
</feature>
<feature type="transmembrane region" description="Helical" evidence="1">
    <location>
        <begin position="284"/>
        <end position="306"/>
    </location>
</feature>
<protein>
    <submittedName>
        <fullName evidence="4">Nose resistant to fluoxetine protein 6-like</fullName>
    </submittedName>
</protein>
<reference evidence="4" key="1">
    <citation type="submission" date="2025-08" db="UniProtKB">
        <authorList>
            <consortium name="RefSeq"/>
        </authorList>
    </citation>
    <scope>IDENTIFICATION</scope>
    <source>
        <tissue evidence="4">Entire body</tissue>
    </source>
</reference>
<keyword evidence="1" id="KW-0812">Transmembrane</keyword>